<evidence type="ECO:0000313" key="1">
    <source>
        <dbReference type="EMBL" id="KAJ7641194.1"/>
    </source>
</evidence>
<protein>
    <recommendedName>
        <fullName evidence="3">F-box domain-containing protein</fullName>
    </recommendedName>
</protein>
<comment type="caution">
    <text evidence="1">The sequence shown here is derived from an EMBL/GenBank/DDBJ whole genome shotgun (WGS) entry which is preliminary data.</text>
</comment>
<dbReference type="Gene3D" id="1.20.1280.50">
    <property type="match status" value="1"/>
</dbReference>
<evidence type="ECO:0000313" key="2">
    <source>
        <dbReference type="Proteomes" id="UP001221142"/>
    </source>
</evidence>
<proteinExistence type="predicted"/>
<dbReference type="Proteomes" id="UP001221142">
    <property type="component" value="Unassembled WGS sequence"/>
</dbReference>
<dbReference type="EMBL" id="JARKIF010000004">
    <property type="protein sequence ID" value="KAJ7641194.1"/>
    <property type="molecule type" value="Genomic_DNA"/>
</dbReference>
<gene>
    <name evidence="1" type="ORF">FB45DRAFT_1021963</name>
</gene>
<name>A0AAD7FWD6_9AGAR</name>
<evidence type="ECO:0008006" key="3">
    <source>
        <dbReference type="Google" id="ProtNLM"/>
    </source>
</evidence>
<organism evidence="1 2">
    <name type="scientific">Roridomyces roridus</name>
    <dbReference type="NCBI Taxonomy" id="1738132"/>
    <lineage>
        <taxon>Eukaryota</taxon>
        <taxon>Fungi</taxon>
        <taxon>Dikarya</taxon>
        <taxon>Basidiomycota</taxon>
        <taxon>Agaricomycotina</taxon>
        <taxon>Agaricomycetes</taxon>
        <taxon>Agaricomycetidae</taxon>
        <taxon>Agaricales</taxon>
        <taxon>Marasmiineae</taxon>
        <taxon>Mycenaceae</taxon>
        <taxon>Roridomyces</taxon>
    </lineage>
</organism>
<reference evidence="1" key="1">
    <citation type="submission" date="2023-03" db="EMBL/GenBank/DDBJ databases">
        <title>Massive genome expansion in bonnet fungi (Mycena s.s.) driven by repeated elements and novel gene families across ecological guilds.</title>
        <authorList>
            <consortium name="Lawrence Berkeley National Laboratory"/>
            <person name="Harder C.B."/>
            <person name="Miyauchi S."/>
            <person name="Viragh M."/>
            <person name="Kuo A."/>
            <person name="Thoen E."/>
            <person name="Andreopoulos B."/>
            <person name="Lu D."/>
            <person name="Skrede I."/>
            <person name="Drula E."/>
            <person name="Henrissat B."/>
            <person name="Morin E."/>
            <person name="Kohler A."/>
            <person name="Barry K."/>
            <person name="LaButti K."/>
            <person name="Morin E."/>
            <person name="Salamov A."/>
            <person name="Lipzen A."/>
            <person name="Mereny Z."/>
            <person name="Hegedus B."/>
            <person name="Baldrian P."/>
            <person name="Stursova M."/>
            <person name="Weitz H."/>
            <person name="Taylor A."/>
            <person name="Grigoriev I.V."/>
            <person name="Nagy L.G."/>
            <person name="Martin F."/>
            <person name="Kauserud H."/>
        </authorList>
    </citation>
    <scope>NUCLEOTIDE SEQUENCE</scope>
    <source>
        <strain evidence="1">9284</strain>
    </source>
</reference>
<keyword evidence="2" id="KW-1185">Reference proteome</keyword>
<sequence>MSYSNPDSKAAQLRATDRAHVVAIDTQIHELQERIRVLQTEREPCQQRLDAYRYPVLTLPNEITSGIFLHFIPPYPACPPLRGIASPTSLTHICRKWREIALTSPRLWRAFCTGYTAHHLAPSPHAPIYWQHVQLDLAADDVALINGPMPLLESLCLDVDFDYTHPATTARDFPRLRSVALYGGIHGNWLPISQLTSLTFQDVEPTNYYLPILQEAVNLVRLHLIDCDTDVPPQTNVKLDQLQTLVLVRPYEDVEGAACQIVMKPALAD</sequence>
<dbReference type="AlphaFoldDB" id="A0AAD7FWD6"/>
<accession>A0AAD7FWD6</accession>